<dbReference type="AlphaFoldDB" id="A0A7S4DN87"/>
<evidence type="ECO:0000256" key="5">
    <source>
        <dbReference type="ARBA" id="ARBA00022679"/>
    </source>
</evidence>
<dbReference type="PANTHER" id="PTHR13145:SF0">
    <property type="entry name" value="E3 UBIQUITIN-PROTEIN LIGASE MARCHF6"/>
    <property type="match status" value="1"/>
</dbReference>
<feature type="compositionally biased region" description="Basic and acidic residues" evidence="13">
    <location>
        <begin position="657"/>
        <end position="672"/>
    </location>
</feature>
<dbReference type="Pfam" id="PF12906">
    <property type="entry name" value="RINGv"/>
    <property type="match status" value="1"/>
</dbReference>
<feature type="transmembrane region" description="Helical" evidence="14">
    <location>
        <begin position="145"/>
        <end position="168"/>
    </location>
</feature>
<feature type="transmembrane region" description="Helical" evidence="14">
    <location>
        <begin position="848"/>
        <end position="872"/>
    </location>
</feature>
<evidence type="ECO:0000256" key="6">
    <source>
        <dbReference type="ARBA" id="ARBA00022692"/>
    </source>
</evidence>
<dbReference type="EC" id="2.3.2.27" evidence="4"/>
<protein>
    <recommendedName>
        <fullName evidence="4">RING-type E3 ubiquitin transferase</fullName>
        <ecNumber evidence="4">2.3.2.27</ecNumber>
    </recommendedName>
</protein>
<comment type="subcellular location">
    <subcellularLocation>
        <location evidence="2">Membrane</location>
        <topology evidence="2">Multi-pass membrane protein</topology>
    </subcellularLocation>
</comment>
<dbReference type="SMART" id="SM00744">
    <property type="entry name" value="RINGv"/>
    <property type="match status" value="1"/>
</dbReference>
<feature type="transmembrane region" description="Helical" evidence="14">
    <location>
        <begin position="993"/>
        <end position="1012"/>
    </location>
</feature>
<dbReference type="GO" id="GO:0005789">
    <property type="term" value="C:endoplasmic reticulum membrane"/>
    <property type="evidence" value="ECO:0007669"/>
    <property type="project" value="TreeGrafter"/>
</dbReference>
<sequence>MEVLPGEGAGIGFDGKALESVHSGEFDGSTEAKEDAKHCTVSEQDDNCSVASSDSNSEQDQIRCRICHSSSGVLYRPCACSGSIAHIHQDCLMQWLHVKNMRQCEVCHTTYVFTPIYSTDAPGYASFIDVAHWLSEKAMSLYPKLLRCILVMASWLVLVPLITSWMWRLCFVASIQDLIAIADLGADSLWYGLQTGVLLCFLVLTVTVIVAAFRELMREEHHLAGGQVGAGGDGLFPGEDELFEGDEPGLDEVVDDVPFSTWIGFTGPIKFFFVHLTSVVLYNTVFLAVAVFIPLQAGRLFLSILRLDTESFARWVFALVGEALQLGLIGEAYTPTPERYAAMYNVLPVKDASLLACGYIFLMVLAVVWGPLSSFLRIHDVPLIGVIYGLLRYVLTGFKFGALVGFELGVFPVYLGWCLDLLVLDLVDSTWEARKRFFHGAPITSMAMHWFLGINFILYVSFVASLLRRTIKRRVLSRFLRYPDDPDFQPFHDFIYVPLYKHCKRLCVSGLLYTLLVVLCVHVPAKVFTRLFPSVAPLRWRLGERSEVPVDLLLFHFAIPAIMGHVDLRGVCLDAVKGWFIFISGALGVDDYLLREDVLGDGDAVAAGEGEGGIGEEQGPAEEPGPAEAQAQEEKVQREGQEEKVPEEKVPGGQMPSDEKENGGDCDAPKKDDEEEEEKDLREEKYLGHKSDQKDSSSAELKSTLLWPPKSVNGASTPPPSPPPPSSAPPPPPTQAIDHDDAPPTLSPTPRNEEVKMDWLFEEDGLNDRVDEADLDVPAPEAPEAPDSPAPQAPRQRAIPRFTLRVFILVLSTWAMHTLVLCACVLVPVVVGRMLLRGINATLARHDLYTVVVGLYAYLGAVLAIGRLVAYLKRHDILEGLALAVKWVFVALRYVFLSIFVLGLLPLLIGILFDLTVMIPMRNPPDESPRFFLERDWVLGIIFFKVWFQLLISGVIGDNDVKAAVQQILNEGPENLNIWDTMCRVVFPFLHQLLLYLCTPYVFSWGLVPLLMRTARSGLGFEDPDAGASPWASAAEMVHPALVLKDNAEFELELGCVSHYCFRYSFLAVLGVEFGGFVAGLACDWYEALKQSMFEERYLIGKRLHNFGEAAPAPAPAAPERSNSVDAGQDNEASAPAAAVDTPAAVAPTAENSPAIDEYVSEDVKGVEETEMETTVVAADGVNESGEGRHSAHAPFGADFKAEPAMDVLM</sequence>
<feature type="compositionally biased region" description="Basic and acidic residues" evidence="13">
    <location>
        <begin position="679"/>
        <end position="697"/>
    </location>
</feature>
<keyword evidence="9" id="KW-0833">Ubl conjugation pathway</keyword>
<comment type="catalytic activity">
    <reaction evidence="1">
        <text>S-ubiquitinyl-[E2 ubiquitin-conjugating enzyme]-L-cysteine + [acceptor protein]-L-lysine = [E2 ubiquitin-conjugating enzyme]-L-cysteine + N(6)-ubiquitinyl-[acceptor protein]-L-lysine.</text>
        <dbReference type="EC" id="2.3.2.27"/>
    </reaction>
</comment>
<feature type="transmembrane region" description="Helical" evidence="14">
    <location>
        <begin position="806"/>
        <end position="836"/>
    </location>
</feature>
<evidence type="ECO:0000256" key="14">
    <source>
        <dbReference type="SAM" id="Phobius"/>
    </source>
</evidence>
<feature type="transmembrane region" description="Helical" evidence="14">
    <location>
        <begin position="892"/>
        <end position="917"/>
    </location>
</feature>
<evidence type="ECO:0000256" key="9">
    <source>
        <dbReference type="ARBA" id="ARBA00022786"/>
    </source>
</evidence>
<dbReference type="PANTHER" id="PTHR13145">
    <property type="entry name" value="SSM4 PROTEIN"/>
    <property type="match status" value="1"/>
</dbReference>
<evidence type="ECO:0000256" key="4">
    <source>
        <dbReference type="ARBA" id="ARBA00012483"/>
    </source>
</evidence>
<feature type="region of interest" description="Disordered" evidence="13">
    <location>
        <begin position="604"/>
        <end position="754"/>
    </location>
</feature>
<keyword evidence="12 14" id="KW-0472">Membrane</keyword>
<evidence type="ECO:0000256" key="13">
    <source>
        <dbReference type="SAM" id="MobiDB-lite"/>
    </source>
</evidence>
<gene>
    <name evidence="16" type="ORF">LGLO00237_LOCUS12022</name>
</gene>
<feature type="compositionally biased region" description="Low complexity" evidence="13">
    <location>
        <begin position="1133"/>
        <end position="1150"/>
    </location>
</feature>
<dbReference type="PROSITE" id="PS51292">
    <property type="entry name" value="ZF_RING_CH"/>
    <property type="match status" value="1"/>
</dbReference>
<feature type="compositionally biased region" description="Pro residues" evidence="13">
    <location>
        <begin position="717"/>
        <end position="734"/>
    </location>
</feature>
<accession>A0A7S4DN87</accession>
<evidence type="ECO:0000259" key="15">
    <source>
        <dbReference type="PROSITE" id="PS51292"/>
    </source>
</evidence>
<feature type="transmembrane region" description="Helical" evidence="14">
    <location>
        <begin position="188"/>
        <end position="213"/>
    </location>
</feature>
<dbReference type="EMBL" id="HBIV01016538">
    <property type="protein sequence ID" value="CAE0660439.1"/>
    <property type="molecule type" value="Transcribed_RNA"/>
</dbReference>
<feature type="transmembrane region" description="Helical" evidence="14">
    <location>
        <begin position="937"/>
        <end position="956"/>
    </location>
</feature>
<dbReference type="GO" id="GO:0061630">
    <property type="term" value="F:ubiquitin protein ligase activity"/>
    <property type="evidence" value="ECO:0007669"/>
    <property type="project" value="UniProtKB-EC"/>
</dbReference>
<keyword evidence="5" id="KW-0808">Transferase</keyword>
<reference evidence="16" key="1">
    <citation type="submission" date="2021-01" db="EMBL/GenBank/DDBJ databases">
        <authorList>
            <person name="Corre E."/>
            <person name="Pelletier E."/>
            <person name="Niang G."/>
            <person name="Scheremetjew M."/>
            <person name="Finn R."/>
            <person name="Kale V."/>
            <person name="Holt S."/>
            <person name="Cochrane G."/>
            <person name="Meng A."/>
            <person name="Brown T."/>
            <person name="Cohen L."/>
        </authorList>
    </citation>
    <scope>NUCLEOTIDE SEQUENCE</scope>
    <source>
        <strain evidence="16">CCCM811</strain>
    </source>
</reference>
<feature type="transmembrane region" description="Helical" evidence="14">
    <location>
        <begin position="271"/>
        <end position="295"/>
    </location>
</feature>
<evidence type="ECO:0000256" key="12">
    <source>
        <dbReference type="ARBA" id="ARBA00023136"/>
    </source>
</evidence>
<keyword evidence="8" id="KW-0863">Zinc-finger</keyword>
<evidence type="ECO:0000256" key="10">
    <source>
        <dbReference type="ARBA" id="ARBA00022833"/>
    </source>
</evidence>
<evidence type="ECO:0000256" key="8">
    <source>
        <dbReference type="ARBA" id="ARBA00022771"/>
    </source>
</evidence>
<dbReference type="SUPFAM" id="SSF57850">
    <property type="entry name" value="RING/U-box"/>
    <property type="match status" value="1"/>
</dbReference>
<feature type="compositionally biased region" description="Low complexity" evidence="13">
    <location>
        <begin position="617"/>
        <end position="630"/>
    </location>
</feature>
<comment type="pathway">
    <text evidence="3">Protein modification; protein ubiquitination.</text>
</comment>
<dbReference type="Gene3D" id="3.30.40.10">
    <property type="entry name" value="Zinc/RING finger domain, C3HC4 (zinc finger)"/>
    <property type="match status" value="1"/>
</dbReference>
<proteinExistence type="predicted"/>
<feature type="compositionally biased region" description="Basic and acidic residues" evidence="13">
    <location>
        <begin position="632"/>
        <end position="650"/>
    </location>
</feature>
<feature type="transmembrane region" description="Helical" evidence="14">
    <location>
        <begin position="354"/>
        <end position="372"/>
    </location>
</feature>
<evidence type="ECO:0000256" key="11">
    <source>
        <dbReference type="ARBA" id="ARBA00022989"/>
    </source>
</evidence>
<dbReference type="InterPro" id="IPR056521">
    <property type="entry name" value="MARCHF6-like_C"/>
</dbReference>
<keyword evidence="10" id="KW-0862">Zinc</keyword>
<keyword evidence="7" id="KW-0479">Metal-binding</keyword>
<evidence type="ECO:0000256" key="3">
    <source>
        <dbReference type="ARBA" id="ARBA00004906"/>
    </source>
</evidence>
<feature type="transmembrane region" description="Helical" evidence="14">
    <location>
        <begin position="506"/>
        <end position="525"/>
    </location>
</feature>
<feature type="domain" description="RING-CH-type" evidence="15">
    <location>
        <begin position="56"/>
        <end position="114"/>
    </location>
</feature>
<dbReference type="InterPro" id="IPR013083">
    <property type="entry name" value="Znf_RING/FYVE/PHD"/>
</dbReference>
<evidence type="ECO:0000313" key="16">
    <source>
        <dbReference type="EMBL" id="CAE0660439.1"/>
    </source>
</evidence>
<evidence type="ECO:0000256" key="1">
    <source>
        <dbReference type="ARBA" id="ARBA00000900"/>
    </source>
</evidence>
<dbReference type="Pfam" id="PF23113">
    <property type="entry name" value="MARCHF6_C"/>
    <property type="match status" value="1"/>
</dbReference>
<organism evidence="16">
    <name type="scientific">Lotharella globosa</name>
    <dbReference type="NCBI Taxonomy" id="91324"/>
    <lineage>
        <taxon>Eukaryota</taxon>
        <taxon>Sar</taxon>
        <taxon>Rhizaria</taxon>
        <taxon>Cercozoa</taxon>
        <taxon>Chlorarachniophyceae</taxon>
        <taxon>Lotharella</taxon>
    </lineage>
</organism>
<dbReference type="InterPro" id="IPR011016">
    <property type="entry name" value="Znf_RING-CH"/>
</dbReference>
<feature type="region of interest" description="Disordered" evidence="13">
    <location>
        <begin position="1111"/>
        <end position="1155"/>
    </location>
</feature>
<keyword evidence="6 14" id="KW-0812">Transmembrane</keyword>
<dbReference type="GO" id="GO:0036503">
    <property type="term" value="P:ERAD pathway"/>
    <property type="evidence" value="ECO:0007669"/>
    <property type="project" value="TreeGrafter"/>
</dbReference>
<evidence type="ECO:0000256" key="7">
    <source>
        <dbReference type="ARBA" id="ARBA00022723"/>
    </source>
</evidence>
<keyword evidence="11 14" id="KW-1133">Transmembrane helix</keyword>
<feature type="transmembrane region" description="Helical" evidence="14">
    <location>
        <begin position="447"/>
        <end position="467"/>
    </location>
</feature>
<dbReference type="GO" id="GO:0008270">
    <property type="term" value="F:zinc ion binding"/>
    <property type="evidence" value="ECO:0007669"/>
    <property type="project" value="UniProtKB-KW"/>
</dbReference>
<name>A0A7S4DN87_9EUKA</name>
<evidence type="ECO:0000256" key="2">
    <source>
        <dbReference type="ARBA" id="ARBA00004141"/>
    </source>
</evidence>